<dbReference type="EMBL" id="BAABFR010000141">
    <property type="protein sequence ID" value="GAA4405599.1"/>
    <property type="molecule type" value="Genomic_DNA"/>
</dbReference>
<keyword evidence="1" id="KW-1133">Transmembrane helix</keyword>
<protein>
    <submittedName>
        <fullName evidence="2">Uncharacterized protein</fullName>
    </submittedName>
</protein>
<reference evidence="3" key="1">
    <citation type="journal article" date="2019" name="Int. J. Syst. Evol. Microbiol.">
        <title>The Global Catalogue of Microorganisms (GCM) 10K type strain sequencing project: providing services to taxonomists for standard genome sequencing and annotation.</title>
        <authorList>
            <consortium name="The Broad Institute Genomics Platform"/>
            <consortium name="The Broad Institute Genome Sequencing Center for Infectious Disease"/>
            <person name="Wu L."/>
            <person name="Ma J."/>
        </authorList>
    </citation>
    <scope>NUCLEOTIDE SEQUENCE [LARGE SCALE GENOMIC DNA]</scope>
    <source>
        <strain evidence="3">JCM 17688</strain>
    </source>
</reference>
<evidence type="ECO:0000313" key="2">
    <source>
        <dbReference type="EMBL" id="GAA4405599.1"/>
    </source>
</evidence>
<accession>A0ABP8KFL5</accession>
<gene>
    <name evidence="2" type="ORF">GCM10023147_48840</name>
</gene>
<dbReference type="Proteomes" id="UP001500635">
    <property type="component" value="Unassembled WGS sequence"/>
</dbReference>
<keyword evidence="1" id="KW-0472">Membrane</keyword>
<organism evidence="2 3">
    <name type="scientific">Tsukamurella soli</name>
    <dbReference type="NCBI Taxonomy" id="644556"/>
    <lineage>
        <taxon>Bacteria</taxon>
        <taxon>Bacillati</taxon>
        <taxon>Actinomycetota</taxon>
        <taxon>Actinomycetes</taxon>
        <taxon>Mycobacteriales</taxon>
        <taxon>Tsukamurellaceae</taxon>
        <taxon>Tsukamurella</taxon>
    </lineage>
</organism>
<keyword evidence="1" id="KW-0812">Transmembrane</keyword>
<name>A0ABP8KFL5_9ACTN</name>
<sequence>MSDTEDSPRGFAHVLFIAGIAALLVATWSLAGGTALVGGAKLLGGIVIAVVALAGILLIVRPGGRRR</sequence>
<keyword evidence="3" id="KW-1185">Reference proteome</keyword>
<proteinExistence type="predicted"/>
<evidence type="ECO:0000256" key="1">
    <source>
        <dbReference type="SAM" id="Phobius"/>
    </source>
</evidence>
<evidence type="ECO:0000313" key="3">
    <source>
        <dbReference type="Proteomes" id="UP001500635"/>
    </source>
</evidence>
<feature type="transmembrane region" description="Helical" evidence="1">
    <location>
        <begin position="42"/>
        <end position="60"/>
    </location>
</feature>
<comment type="caution">
    <text evidence="2">The sequence shown here is derived from an EMBL/GenBank/DDBJ whole genome shotgun (WGS) entry which is preliminary data.</text>
</comment>
<feature type="transmembrane region" description="Helical" evidence="1">
    <location>
        <begin position="12"/>
        <end position="30"/>
    </location>
</feature>
<dbReference type="RefSeq" id="WP_345001181.1">
    <property type="nucleotide sequence ID" value="NZ_BAABFR010000141.1"/>
</dbReference>